<evidence type="ECO:0000256" key="8">
    <source>
        <dbReference type="RuleBase" id="RU366009"/>
    </source>
</evidence>
<keyword evidence="5 8" id="KW-0378">Hydrolase</keyword>
<dbReference type="InterPro" id="IPR011059">
    <property type="entry name" value="Metal-dep_hydrolase_composite"/>
</dbReference>
<keyword evidence="4 8" id="KW-0479">Metal-binding</keyword>
<dbReference type="Pfam" id="PF01979">
    <property type="entry name" value="Amidohydro_1"/>
    <property type="match status" value="1"/>
</dbReference>
<dbReference type="SUPFAM" id="SSF51556">
    <property type="entry name" value="Metallo-dependent hydrolases"/>
    <property type="match status" value="1"/>
</dbReference>
<comment type="cofactor">
    <cofactor evidence="8">
        <name>Zn(2+)</name>
        <dbReference type="ChEBI" id="CHEBI:29105"/>
    </cofactor>
    <text evidence="8">Binds 1 zinc ion per subunit.</text>
</comment>
<feature type="domain" description="Amidohydrolase-related" evidence="9">
    <location>
        <begin position="70"/>
        <end position="432"/>
    </location>
</feature>
<evidence type="ECO:0000313" key="11">
    <source>
        <dbReference type="Proteomes" id="UP001442468"/>
    </source>
</evidence>
<dbReference type="InterPro" id="IPR006680">
    <property type="entry name" value="Amidohydro-rel"/>
</dbReference>
<dbReference type="PANTHER" id="PTHR11271:SF6">
    <property type="entry name" value="GUANINE DEAMINASE"/>
    <property type="match status" value="1"/>
</dbReference>
<dbReference type="NCBIfam" id="NF006679">
    <property type="entry name" value="PRK09228.1"/>
    <property type="match status" value="1"/>
</dbReference>
<accession>A0ABV1NGS0</accession>
<dbReference type="InterPro" id="IPR051607">
    <property type="entry name" value="Metallo-dep_hydrolases"/>
</dbReference>
<keyword evidence="11" id="KW-1185">Reference proteome</keyword>
<dbReference type="InterPro" id="IPR032466">
    <property type="entry name" value="Metal_Hydrolase"/>
</dbReference>
<proteinExistence type="inferred from homology"/>
<dbReference type="RefSeq" id="WP_349761850.1">
    <property type="nucleotide sequence ID" value="NZ_JBEGCJ010000003.1"/>
</dbReference>
<dbReference type="EMBL" id="JBEGCJ010000003">
    <property type="protein sequence ID" value="MEQ6917595.1"/>
    <property type="molecule type" value="Genomic_DNA"/>
</dbReference>
<comment type="pathway">
    <text evidence="1 8">Purine metabolism; guanine degradation; xanthine from guanine: step 1/1.</text>
</comment>
<dbReference type="SUPFAM" id="SSF51338">
    <property type="entry name" value="Composite domain of metallo-dependent hydrolases"/>
    <property type="match status" value="1"/>
</dbReference>
<evidence type="ECO:0000256" key="4">
    <source>
        <dbReference type="ARBA" id="ARBA00022723"/>
    </source>
</evidence>
<dbReference type="InterPro" id="IPR014311">
    <property type="entry name" value="Guanine_deaminase"/>
</dbReference>
<evidence type="ECO:0000256" key="6">
    <source>
        <dbReference type="ARBA" id="ARBA00022833"/>
    </source>
</evidence>
<sequence length="436" mass="48036">MNDSRVLRADLLSFDADPGEDDTPAAGSVRHITDGALWIEDGRIRALDRFERLFPKLPEGIEVIDHRGKVITPGFIDSHVHYVQLEIMASYGRRLLDWLNDYTFPQECRFAVHEHARALSNAFLDEMLRVGTTTAQVFCSSHPVSVDAFFTACGQRDLRMLAGKVLMDRHAPDALCDDTHGGIRDTERLIGDWHGKGRLGYSLTPRFAPTSTRAQLDATGGLVRNDPSLWLQTHLAETTDELDWVAELFPGSRDYLEVYEQSGLVGPRSTFAHGIHLDQEMRGRLAARRANLAFCPSSNLFLGSGLFDRLAAREAGLAISYASDVGGGTDLSGLATLKAAYQVGQLRGQPLTAWQGFYGLTLGNARALSLDERIGRLATGMEADLVVLDPAATPLMARRTARSRSLAETLFAMMMLGDDRTVAETWAAGRRVHRRA</sequence>
<dbReference type="PANTHER" id="PTHR11271">
    <property type="entry name" value="GUANINE DEAMINASE"/>
    <property type="match status" value="1"/>
</dbReference>
<evidence type="ECO:0000259" key="9">
    <source>
        <dbReference type="Pfam" id="PF01979"/>
    </source>
</evidence>
<evidence type="ECO:0000313" key="10">
    <source>
        <dbReference type="EMBL" id="MEQ6917595.1"/>
    </source>
</evidence>
<dbReference type="GO" id="GO:0008892">
    <property type="term" value="F:guanine deaminase activity"/>
    <property type="evidence" value="ECO:0007669"/>
    <property type="project" value="UniProtKB-EC"/>
</dbReference>
<evidence type="ECO:0000256" key="5">
    <source>
        <dbReference type="ARBA" id="ARBA00022801"/>
    </source>
</evidence>
<evidence type="ECO:0000256" key="1">
    <source>
        <dbReference type="ARBA" id="ARBA00004984"/>
    </source>
</evidence>
<gene>
    <name evidence="10" type="primary">guaD</name>
    <name evidence="10" type="ORF">ABE960_08690</name>
</gene>
<reference evidence="10 11" key="1">
    <citation type="submission" date="2024-05" db="EMBL/GenBank/DDBJ databases">
        <title>Halomonas sp. SSM6 16S ribosomal RNA gene Genome sequencing and assembly.</title>
        <authorList>
            <person name="Yook S."/>
        </authorList>
    </citation>
    <scope>NUCLEOTIDE SEQUENCE [LARGE SCALE GENOMIC DNA]</scope>
    <source>
        <strain evidence="10 11">SSM6</strain>
    </source>
</reference>
<keyword evidence="6 8" id="KW-0862">Zinc</keyword>
<name>A0ABV1NGS0_9GAMM</name>
<evidence type="ECO:0000256" key="7">
    <source>
        <dbReference type="NCBIfam" id="TIGR02967"/>
    </source>
</evidence>
<comment type="function">
    <text evidence="8">Catalyzes the hydrolytic deamination of guanine, producing xanthine and ammonia.</text>
</comment>
<dbReference type="Gene3D" id="3.20.20.140">
    <property type="entry name" value="Metal-dependent hydrolases"/>
    <property type="match status" value="1"/>
</dbReference>
<dbReference type="Gene3D" id="2.30.40.10">
    <property type="entry name" value="Urease, subunit C, domain 1"/>
    <property type="match status" value="1"/>
</dbReference>
<comment type="caution">
    <text evidence="10">The sequence shown here is derived from an EMBL/GenBank/DDBJ whole genome shotgun (WGS) entry which is preliminary data.</text>
</comment>
<comment type="similarity">
    <text evidence="2 8">Belongs to the metallo-dependent hydrolases superfamily. ATZ/TRZ family.</text>
</comment>
<protein>
    <recommendedName>
        <fullName evidence="3 7">Guanine deaminase</fullName>
        <shortName evidence="8">Guanase</shortName>
        <ecNumber evidence="3 7">3.5.4.3</ecNumber>
    </recommendedName>
    <alternativeName>
        <fullName evidence="8">Guanine aminohydrolase</fullName>
    </alternativeName>
</protein>
<evidence type="ECO:0000256" key="3">
    <source>
        <dbReference type="ARBA" id="ARBA00012781"/>
    </source>
</evidence>
<organism evidence="10 11">
    <name type="scientific">Halomonas aquatica</name>
    <dbReference type="NCBI Taxonomy" id="3151123"/>
    <lineage>
        <taxon>Bacteria</taxon>
        <taxon>Pseudomonadati</taxon>
        <taxon>Pseudomonadota</taxon>
        <taxon>Gammaproteobacteria</taxon>
        <taxon>Oceanospirillales</taxon>
        <taxon>Halomonadaceae</taxon>
        <taxon>Halomonas</taxon>
    </lineage>
</organism>
<dbReference type="EC" id="3.5.4.3" evidence="3 7"/>
<comment type="catalytic activity">
    <reaction evidence="8">
        <text>guanine + H2O + H(+) = xanthine + NH4(+)</text>
        <dbReference type="Rhea" id="RHEA:14665"/>
        <dbReference type="ChEBI" id="CHEBI:15377"/>
        <dbReference type="ChEBI" id="CHEBI:15378"/>
        <dbReference type="ChEBI" id="CHEBI:16235"/>
        <dbReference type="ChEBI" id="CHEBI:17712"/>
        <dbReference type="ChEBI" id="CHEBI:28938"/>
        <dbReference type="EC" id="3.5.4.3"/>
    </reaction>
</comment>
<dbReference type="Proteomes" id="UP001442468">
    <property type="component" value="Unassembled WGS sequence"/>
</dbReference>
<evidence type="ECO:0000256" key="2">
    <source>
        <dbReference type="ARBA" id="ARBA00006745"/>
    </source>
</evidence>
<dbReference type="NCBIfam" id="TIGR02967">
    <property type="entry name" value="guan_deamin"/>
    <property type="match status" value="1"/>
</dbReference>